<dbReference type="InterPro" id="IPR027417">
    <property type="entry name" value="P-loop_NTPase"/>
</dbReference>
<dbReference type="Gene3D" id="3.40.50.300">
    <property type="entry name" value="P-loop containing nucleotide triphosphate hydrolases"/>
    <property type="match status" value="1"/>
</dbReference>
<dbReference type="SUPFAM" id="SSF52540">
    <property type="entry name" value="P-loop containing nucleoside triphosphate hydrolases"/>
    <property type="match status" value="1"/>
</dbReference>
<dbReference type="PANTHER" id="PTHR36978">
    <property type="entry name" value="P-LOOP CONTAINING NUCLEOTIDE TRIPHOSPHATE HYDROLASE"/>
    <property type="match status" value="1"/>
</dbReference>
<gene>
    <name evidence="1" type="ORF">INT47_001114</name>
</gene>
<keyword evidence="2" id="KW-1185">Reference proteome</keyword>
<dbReference type="Pfam" id="PF17784">
    <property type="entry name" value="Sulfotransfer_4"/>
    <property type="match status" value="1"/>
</dbReference>
<protein>
    <recommendedName>
        <fullName evidence="3">P-loop containing nucleoside triphosphate hydrolase protein</fullName>
    </recommendedName>
</protein>
<evidence type="ECO:0008006" key="3">
    <source>
        <dbReference type="Google" id="ProtNLM"/>
    </source>
</evidence>
<evidence type="ECO:0000313" key="1">
    <source>
        <dbReference type="EMBL" id="KAG2213845.1"/>
    </source>
</evidence>
<comment type="caution">
    <text evidence="1">The sequence shown here is derived from an EMBL/GenBank/DDBJ whole genome shotgun (WGS) entry which is preliminary data.</text>
</comment>
<organism evidence="1 2">
    <name type="scientific">Mucor saturninus</name>
    <dbReference type="NCBI Taxonomy" id="64648"/>
    <lineage>
        <taxon>Eukaryota</taxon>
        <taxon>Fungi</taxon>
        <taxon>Fungi incertae sedis</taxon>
        <taxon>Mucoromycota</taxon>
        <taxon>Mucoromycotina</taxon>
        <taxon>Mucoromycetes</taxon>
        <taxon>Mucorales</taxon>
        <taxon>Mucorineae</taxon>
        <taxon>Mucoraceae</taxon>
        <taxon>Mucor</taxon>
    </lineage>
</organism>
<dbReference type="AlphaFoldDB" id="A0A8H7VB17"/>
<accession>A0A8H7VB17</accession>
<evidence type="ECO:0000313" key="2">
    <source>
        <dbReference type="Proteomes" id="UP000603453"/>
    </source>
</evidence>
<dbReference type="InterPro" id="IPR040632">
    <property type="entry name" value="Sulfotransfer_4"/>
</dbReference>
<dbReference type="EMBL" id="JAEPRD010000002">
    <property type="protein sequence ID" value="KAG2213845.1"/>
    <property type="molecule type" value="Genomic_DNA"/>
</dbReference>
<dbReference type="OrthoDB" id="408152at2759"/>
<dbReference type="PANTHER" id="PTHR36978:SF4">
    <property type="entry name" value="P-LOOP CONTAINING NUCLEOSIDE TRIPHOSPHATE HYDROLASE PROTEIN"/>
    <property type="match status" value="1"/>
</dbReference>
<proteinExistence type="predicted"/>
<name>A0A8H7VB17_9FUNG</name>
<sequence length="227" mass="25807">MTKQSSSFLHILGAGYGRTGTMSLRDALNILGYKTHHMEDTILDPTQDPKIFEDAYKNPNDIVDWEKAFRGYTAAVDWPAVAFFDKIYALNADAKVILTIRDPESWFKSVSSTIHEWPNVDESWPQNIVKARKMARVVVRDGELGGADTEKRKAALIQKFTDHIEHIKSIVKPENLLIFDLGKHGWEELCQFLGKDVPIDTPYPHSNKREDFPSRLLKIKELSVGLA</sequence>
<dbReference type="Proteomes" id="UP000603453">
    <property type="component" value="Unassembled WGS sequence"/>
</dbReference>
<reference evidence="1" key="1">
    <citation type="submission" date="2020-12" db="EMBL/GenBank/DDBJ databases">
        <title>Metabolic potential, ecology and presence of endohyphal bacteria is reflected in genomic diversity of Mucoromycotina.</title>
        <authorList>
            <person name="Muszewska A."/>
            <person name="Okrasinska A."/>
            <person name="Steczkiewicz K."/>
            <person name="Drgas O."/>
            <person name="Orlowska M."/>
            <person name="Perlinska-Lenart U."/>
            <person name="Aleksandrzak-Piekarczyk T."/>
            <person name="Szatraj K."/>
            <person name="Zielenkiewicz U."/>
            <person name="Pilsyk S."/>
            <person name="Malc E."/>
            <person name="Mieczkowski P."/>
            <person name="Kruszewska J.S."/>
            <person name="Biernat P."/>
            <person name="Pawlowska J."/>
        </authorList>
    </citation>
    <scope>NUCLEOTIDE SEQUENCE</scope>
    <source>
        <strain evidence="1">WA0000017839</strain>
    </source>
</reference>